<name>A0A6J6T4L9_9ZZZZ</name>
<dbReference type="EMBL" id="CAEZYX010000048">
    <property type="protein sequence ID" value="CAB4741827.1"/>
    <property type="molecule type" value="Genomic_DNA"/>
</dbReference>
<proteinExistence type="predicted"/>
<dbReference type="Gene3D" id="3.40.50.300">
    <property type="entry name" value="P-loop containing nucleotide triphosphate hydrolases"/>
    <property type="match status" value="2"/>
</dbReference>
<dbReference type="SUPFAM" id="SSF52540">
    <property type="entry name" value="P-loop containing nucleoside triphosphate hydrolases"/>
    <property type="match status" value="1"/>
</dbReference>
<sequence>MVNLNTSKSGINVITGIANPERESFVARTLFESGKNIISRAISGEELMAALKNRVLDGARWIVIFAKDLPGINAIELGKWNDSETSIIELGVGGVPLDLNSLNELIARSLRNPLLHSNSAAPFNTSPRYRSLVGVIGSAGAPGRTSIAMNLAAESSQKHETAIVDADNVAPAMALLLGQSDEKLRNEFKVSAKLSLYTDLSATNEKFQALIDLNSKIYVDLGVMPKISDAIIDRRKSAQEFAHWFEKLSAIIYVANSEEYSIRALERFIDNRADLPKNIKDFYILNKSGTSRRHKAIERRFFGLVPLDLGMVIPYDYSSFDRAQTNCSPIHGVAPRSAIRKSFVELLARIENLEA</sequence>
<accession>A0A6J6T4L9</accession>
<organism evidence="2">
    <name type="scientific">freshwater metagenome</name>
    <dbReference type="NCBI Taxonomy" id="449393"/>
    <lineage>
        <taxon>unclassified sequences</taxon>
        <taxon>metagenomes</taxon>
        <taxon>ecological metagenomes</taxon>
    </lineage>
</organism>
<gene>
    <name evidence="1" type="ORF">UFOPK1791_00024</name>
    <name evidence="2" type="ORF">UFOPK2802_00591</name>
    <name evidence="3" type="ORF">UFOPK2982_00148</name>
</gene>
<dbReference type="InterPro" id="IPR027417">
    <property type="entry name" value="P-loop_NTPase"/>
</dbReference>
<dbReference type="EMBL" id="CAEZUF010000001">
    <property type="protein sequence ID" value="CAB4582960.1"/>
    <property type="molecule type" value="Genomic_DNA"/>
</dbReference>
<dbReference type="EMBL" id="CAFAAE010000010">
    <property type="protein sequence ID" value="CAB4784550.1"/>
    <property type="molecule type" value="Genomic_DNA"/>
</dbReference>
<evidence type="ECO:0000313" key="3">
    <source>
        <dbReference type="EMBL" id="CAB4784550.1"/>
    </source>
</evidence>
<evidence type="ECO:0000313" key="1">
    <source>
        <dbReference type="EMBL" id="CAB4582960.1"/>
    </source>
</evidence>
<evidence type="ECO:0000313" key="2">
    <source>
        <dbReference type="EMBL" id="CAB4741827.1"/>
    </source>
</evidence>
<reference evidence="2" key="1">
    <citation type="submission" date="2020-05" db="EMBL/GenBank/DDBJ databases">
        <authorList>
            <person name="Chiriac C."/>
            <person name="Salcher M."/>
            <person name="Ghai R."/>
            <person name="Kavagutti S V."/>
        </authorList>
    </citation>
    <scope>NUCLEOTIDE SEQUENCE</scope>
</reference>
<dbReference type="AlphaFoldDB" id="A0A6J6T4L9"/>
<protein>
    <submittedName>
        <fullName evidence="2">Unannotated protein</fullName>
    </submittedName>
</protein>